<dbReference type="EMBL" id="CP049074">
    <property type="protein sequence ID" value="QKR01128.1"/>
    <property type="molecule type" value="Genomic_DNA"/>
</dbReference>
<reference evidence="1 2" key="1">
    <citation type="submission" date="2020-02" db="EMBL/GenBank/DDBJ databases">
        <title>Comparative genome analysis reveals the metabolism and evolution of the thermophilic archaeal genus Metallosphaera.</title>
        <authorList>
            <person name="Jiang C."/>
        </authorList>
    </citation>
    <scope>NUCLEOTIDE SEQUENCE [LARGE SCALE GENOMIC DNA]</scope>
    <source>
        <strain evidence="1 2">Ric-A</strain>
    </source>
</reference>
<dbReference type="KEGG" id="mten:GWK48_10815"/>
<dbReference type="PANTHER" id="PTHR43664:SF1">
    <property type="entry name" value="BETA-METHYLMALYL-COA DEHYDRATASE"/>
    <property type="match status" value="1"/>
</dbReference>
<dbReference type="AlphaFoldDB" id="A0A6N0P0K0"/>
<name>A0A6N0P0K0_9CREN</name>
<dbReference type="InterPro" id="IPR048274">
    <property type="entry name" value="MC_hydratase"/>
</dbReference>
<proteinExistence type="predicted"/>
<sequence length="350" mass="39792">MGDIVVFGAFGPFFEDFEIGMKIKHRPCRTVSQYDNVLWSALTLDYTPLYLDETYASLTSTGRISINPRFVHSLVVGLSTRDTSLNTMAFLGVDYEKLHAPVFPGDTLCVESEVVTKRESKRPNVGVVSWVVRAFNQKGEIVYETKRSNLIYKRQESPWIKYLEARDLVTKNRENKDYRRDPIASQELSPSHPGWWGRFLEDFSPGQVMIHRIGRTVYQYDNLLSTVVSMNVATLHFDSEYMLFHEYGEPVVQGPLVVGIACGISSTELGVNLARDLGIRELKLTSPVFDGDTLHAKTEILGAEPLETTGIVRAKTTVFKDNFSKEVGSFVRELEIYRKGFSPWVKIWKE</sequence>
<dbReference type="GO" id="GO:0016829">
    <property type="term" value="F:lyase activity"/>
    <property type="evidence" value="ECO:0007669"/>
    <property type="project" value="InterPro"/>
</dbReference>
<protein>
    <submittedName>
        <fullName evidence="1">MaoC family dehydratase</fullName>
    </submittedName>
</protein>
<dbReference type="Pfam" id="PF19315">
    <property type="entry name" value="MC_hydratase"/>
    <property type="match status" value="1"/>
</dbReference>
<dbReference type="Proteomes" id="UP000509301">
    <property type="component" value="Chromosome"/>
</dbReference>
<organism evidence="1 2">
    <name type="scientific">Metallosphaera tengchongensis</name>
    <dbReference type="NCBI Taxonomy" id="1532350"/>
    <lineage>
        <taxon>Archaea</taxon>
        <taxon>Thermoproteota</taxon>
        <taxon>Thermoprotei</taxon>
        <taxon>Sulfolobales</taxon>
        <taxon>Sulfolobaceae</taxon>
        <taxon>Metallosphaera</taxon>
    </lineage>
</organism>
<dbReference type="InterPro" id="IPR052342">
    <property type="entry name" value="MCH/BMMD"/>
</dbReference>
<dbReference type="PANTHER" id="PTHR43664">
    <property type="entry name" value="MONOAMINE OXIDASE-RELATED"/>
    <property type="match status" value="1"/>
</dbReference>
<dbReference type="OrthoDB" id="209979at2157"/>
<evidence type="ECO:0000313" key="2">
    <source>
        <dbReference type="Proteomes" id="UP000509301"/>
    </source>
</evidence>
<accession>A0A6N0P0K0</accession>
<dbReference type="CDD" id="cd03451">
    <property type="entry name" value="FkbR2"/>
    <property type="match status" value="2"/>
</dbReference>
<dbReference type="Gene3D" id="3.10.129.10">
    <property type="entry name" value="Hotdog Thioesterase"/>
    <property type="match status" value="1"/>
</dbReference>
<keyword evidence="2" id="KW-1185">Reference proteome</keyword>
<gene>
    <name evidence="1" type="ORF">GWK48_10815</name>
</gene>
<dbReference type="SUPFAM" id="SSF54637">
    <property type="entry name" value="Thioesterase/thiol ester dehydrase-isomerase"/>
    <property type="match status" value="2"/>
</dbReference>
<evidence type="ECO:0000313" key="1">
    <source>
        <dbReference type="EMBL" id="QKR01128.1"/>
    </source>
</evidence>
<dbReference type="InterPro" id="IPR029069">
    <property type="entry name" value="HotDog_dom_sf"/>
</dbReference>